<dbReference type="EMBL" id="CP051217">
    <property type="protein sequence ID" value="QJB69418.1"/>
    <property type="molecule type" value="Genomic_DNA"/>
</dbReference>
<gene>
    <name evidence="1" type="ORF">HF685_09095</name>
</gene>
<accession>A0A6H2DMK3</accession>
<sequence length="53" mass="6161">MQRTGKSLYAPFRMRLASGFAVILFILEASYRKINKPKVLPHWLSIIELKEQA</sequence>
<dbReference type="RefSeq" id="WP_168819454.1">
    <property type="nucleotide sequence ID" value="NZ_CP051217.1"/>
</dbReference>
<evidence type="ECO:0000313" key="2">
    <source>
        <dbReference type="Proteomes" id="UP000501600"/>
    </source>
</evidence>
<organism evidence="1 2">
    <name type="scientific">Parasphingorhabdus halotolerans</name>
    <dbReference type="NCBI Taxonomy" id="2725558"/>
    <lineage>
        <taxon>Bacteria</taxon>
        <taxon>Pseudomonadati</taxon>
        <taxon>Pseudomonadota</taxon>
        <taxon>Alphaproteobacteria</taxon>
        <taxon>Sphingomonadales</taxon>
        <taxon>Sphingomonadaceae</taxon>
        <taxon>Parasphingorhabdus</taxon>
    </lineage>
</organism>
<protein>
    <submittedName>
        <fullName evidence="1">Uncharacterized protein</fullName>
    </submittedName>
</protein>
<name>A0A6H2DMK3_9SPHN</name>
<evidence type="ECO:0000313" key="1">
    <source>
        <dbReference type="EMBL" id="QJB69418.1"/>
    </source>
</evidence>
<reference evidence="1 2" key="1">
    <citation type="submission" date="2020-04" db="EMBL/GenBank/DDBJ databases">
        <title>Genome sequence for Sphingorhabdus sp. strain M1.</title>
        <authorList>
            <person name="Park S.-J."/>
        </authorList>
    </citation>
    <scope>NUCLEOTIDE SEQUENCE [LARGE SCALE GENOMIC DNA]</scope>
    <source>
        <strain evidence="1 2">JK6</strain>
    </source>
</reference>
<dbReference type="KEGG" id="phao:HF685_09095"/>
<dbReference type="AlphaFoldDB" id="A0A6H2DMK3"/>
<dbReference type="Proteomes" id="UP000501600">
    <property type="component" value="Chromosome"/>
</dbReference>
<keyword evidence="2" id="KW-1185">Reference proteome</keyword>
<proteinExistence type="predicted"/>